<feature type="domain" description="Transposase IS110-like N-terminal" evidence="2">
    <location>
        <begin position="31"/>
        <end position="129"/>
    </location>
</feature>
<evidence type="ECO:0000313" key="3">
    <source>
        <dbReference type="EMBL" id="GGX37080.1"/>
    </source>
</evidence>
<feature type="region of interest" description="Disordered" evidence="1">
    <location>
        <begin position="106"/>
        <end position="130"/>
    </location>
</feature>
<comment type="caution">
    <text evidence="3">The sequence shown here is derived from an EMBL/GenBank/DDBJ whole genome shotgun (WGS) entry which is preliminary data.</text>
</comment>
<dbReference type="Pfam" id="PF01548">
    <property type="entry name" value="DEDD_Tnp_IS110"/>
    <property type="match status" value="1"/>
</dbReference>
<dbReference type="Proteomes" id="UP000617743">
    <property type="component" value="Unassembled WGS sequence"/>
</dbReference>
<name>A0ABQ2XY65_9ACTN</name>
<sequence>MSFSREADAMTSTLTAPVTRPLPLTAGETILGVDTQRNVHVAAVLSGAGEVLGTAAFLPPHPGLLLEWAREFRPVTRAGVEGTGSCGAGLSRFLLTQQIEVIDVNRPNRAARRRNGKSDPVDAQEAARAV</sequence>
<evidence type="ECO:0000256" key="1">
    <source>
        <dbReference type="SAM" id="MobiDB-lite"/>
    </source>
</evidence>
<organism evidence="3 4">
    <name type="scientific">Streptomyces lomondensis</name>
    <dbReference type="NCBI Taxonomy" id="68229"/>
    <lineage>
        <taxon>Bacteria</taxon>
        <taxon>Bacillati</taxon>
        <taxon>Actinomycetota</taxon>
        <taxon>Actinomycetes</taxon>
        <taxon>Kitasatosporales</taxon>
        <taxon>Streptomycetaceae</taxon>
        <taxon>Streptomyces</taxon>
    </lineage>
</organism>
<keyword evidence="4" id="KW-1185">Reference proteome</keyword>
<evidence type="ECO:0000259" key="2">
    <source>
        <dbReference type="Pfam" id="PF01548"/>
    </source>
</evidence>
<reference evidence="4" key="1">
    <citation type="journal article" date="2019" name="Int. J. Syst. Evol. Microbiol.">
        <title>The Global Catalogue of Microorganisms (GCM) 10K type strain sequencing project: providing services to taxonomists for standard genome sequencing and annotation.</title>
        <authorList>
            <consortium name="The Broad Institute Genomics Platform"/>
            <consortium name="The Broad Institute Genome Sequencing Center for Infectious Disease"/>
            <person name="Wu L."/>
            <person name="Ma J."/>
        </authorList>
    </citation>
    <scope>NUCLEOTIDE SEQUENCE [LARGE SCALE GENOMIC DNA]</scope>
    <source>
        <strain evidence="4">JCM 4866</strain>
    </source>
</reference>
<accession>A0ABQ2XY65</accession>
<evidence type="ECO:0000313" key="4">
    <source>
        <dbReference type="Proteomes" id="UP000617743"/>
    </source>
</evidence>
<protein>
    <recommendedName>
        <fullName evidence="2">Transposase IS110-like N-terminal domain-containing protein</fullName>
    </recommendedName>
</protein>
<proteinExistence type="predicted"/>
<gene>
    <name evidence="3" type="ORF">GCM10010383_78820</name>
</gene>
<dbReference type="InterPro" id="IPR002525">
    <property type="entry name" value="Transp_IS110-like_N"/>
</dbReference>
<dbReference type="EMBL" id="BMWC01000031">
    <property type="protein sequence ID" value="GGX37080.1"/>
    <property type="molecule type" value="Genomic_DNA"/>
</dbReference>